<dbReference type="EMBL" id="PPEI02000012">
    <property type="protein sequence ID" value="PWN59228.1"/>
    <property type="molecule type" value="Genomic_DNA"/>
</dbReference>
<reference evidence="1" key="1">
    <citation type="submission" date="2018-04" db="EMBL/GenBank/DDBJ databases">
        <title>Draft Genome Sequences of Chryseobacterium lactis NCTC11390T isolated from milk, Chryseobacterium oncorhynchi 701B-08T from rainbow trout, and Chryseobacterium viscerum 687B-08T from diseased fish.</title>
        <authorList>
            <person name="Jeong J.-J."/>
            <person name="Lee Y.J."/>
            <person name="Pathiraja D."/>
            <person name="Park B."/>
            <person name="Choi I.-G."/>
            <person name="Kim K.D."/>
        </authorList>
    </citation>
    <scope>NUCLEOTIDE SEQUENCE [LARGE SCALE GENOMIC DNA]</scope>
    <source>
        <strain evidence="1">701B-08</strain>
    </source>
</reference>
<evidence type="ECO:0000313" key="2">
    <source>
        <dbReference type="Proteomes" id="UP000236182"/>
    </source>
</evidence>
<gene>
    <name evidence="1" type="ORF">C1638_021715</name>
</gene>
<protein>
    <submittedName>
        <fullName evidence="1">Uncharacterized protein</fullName>
    </submittedName>
</protein>
<sequence length="101" mass="11913">MRHQHKDLIRKEMSESGKYSHDICSLSVADILQLIEYNNYLINLSREELNKLIFPNGNDENRQAISSIAIHKSSRQNLIELNAYILEFNMRLSNRTIDFKF</sequence>
<evidence type="ECO:0000313" key="1">
    <source>
        <dbReference type="EMBL" id="PWN59228.1"/>
    </source>
</evidence>
<name>A0A316WJ82_9FLAO</name>
<dbReference type="AlphaFoldDB" id="A0A316WJ82"/>
<proteinExistence type="predicted"/>
<accession>A0A316WJ82</accession>
<comment type="caution">
    <text evidence="1">The sequence shown here is derived from an EMBL/GenBank/DDBJ whole genome shotgun (WGS) entry which is preliminary data.</text>
</comment>
<keyword evidence="2" id="KW-1185">Reference proteome</keyword>
<dbReference type="Proteomes" id="UP000236182">
    <property type="component" value="Unassembled WGS sequence"/>
</dbReference>
<organism evidence="1 2">
    <name type="scientific">Chryseobacterium oncorhynchi</name>
    <dbReference type="NCBI Taxonomy" id="741074"/>
    <lineage>
        <taxon>Bacteria</taxon>
        <taxon>Pseudomonadati</taxon>
        <taxon>Bacteroidota</taxon>
        <taxon>Flavobacteriia</taxon>
        <taxon>Flavobacteriales</taxon>
        <taxon>Weeksellaceae</taxon>
        <taxon>Chryseobacterium group</taxon>
        <taxon>Chryseobacterium</taxon>
    </lineage>
</organism>